<dbReference type="EnsemblPlants" id="OBART03G29720.1">
    <property type="protein sequence ID" value="OBART03G29720.1"/>
    <property type="gene ID" value="OBART03G29720"/>
</dbReference>
<protein>
    <recommendedName>
        <fullName evidence="1">FRIGIDA-like protein</fullName>
    </recommendedName>
</protein>
<proteinExistence type="inferred from homology"/>
<dbReference type="GO" id="GO:0009908">
    <property type="term" value="P:flower development"/>
    <property type="evidence" value="ECO:0007669"/>
    <property type="project" value="UniProtKB-KW"/>
</dbReference>
<reference evidence="3" key="1">
    <citation type="journal article" date="2009" name="Rice">
        <title>De Novo Next Generation Sequencing of Plant Genomes.</title>
        <authorList>
            <person name="Rounsley S."/>
            <person name="Marri P.R."/>
            <person name="Yu Y."/>
            <person name="He R."/>
            <person name="Sisneros N."/>
            <person name="Goicoechea J.L."/>
            <person name="Lee S.J."/>
            <person name="Angelova A."/>
            <person name="Kudrna D."/>
            <person name="Luo M."/>
            <person name="Affourtit J."/>
            <person name="Desany B."/>
            <person name="Knight J."/>
            <person name="Niazi F."/>
            <person name="Egholm M."/>
            <person name="Wing R.A."/>
        </authorList>
    </citation>
    <scope>NUCLEOTIDE SEQUENCE [LARGE SCALE GENOMIC DNA]</scope>
    <source>
        <strain evidence="3">cv. IRGC 105608</strain>
    </source>
</reference>
<feature type="compositionally biased region" description="Basic residues" evidence="2">
    <location>
        <begin position="1"/>
        <end position="10"/>
    </location>
</feature>
<comment type="similarity">
    <text evidence="1">Belongs to the Frigida family.</text>
</comment>
<dbReference type="Proteomes" id="UP000026960">
    <property type="component" value="Chromosome 3"/>
</dbReference>
<dbReference type="AlphaFoldDB" id="A0A0D3FMH1"/>
<keyword evidence="1" id="KW-0221">Differentiation</keyword>
<organism evidence="3">
    <name type="scientific">Oryza barthii</name>
    <dbReference type="NCBI Taxonomy" id="65489"/>
    <lineage>
        <taxon>Eukaryota</taxon>
        <taxon>Viridiplantae</taxon>
        <taxon>Streptophyta</taxon>
        <taxon>Embryophyta</taxon>
        <taxon>Tracheophyta</taxon>
        <taxon>Spermatophyta</taxon>
        <taxon>Magnoliopsida</taxon>
        <taxon>Liliopsida</taxon>
        <taxon>Poales</taxon>
        <taxon>Poaceae</taxon>
        <taxon>BOP clade</taxon>
        <taxon>Oryzoideae</taxon>
        <taxon>Oryzeae</taxon>
        <taxon>Oryzinae</taxon>
        <taxon>Oryza</taxon>
    </lineage>
</organism>
<feature type="region of interest" description="Disordered" evidence="2">
    <location>
        <begin position="196"/>
        <end position="221"/>
    </location>
</feature>
<keyword evidence="4" id="KW-1185">Reference proteome</keyword>
<dbReference type="GO" id="GO:0030154">
    <property type="term" value="P:cell differentiation"/>
    <property type="evidence" value="ECO:0007669"/>
    <property type="project" value="UniProtKB-KW"/>
</dbReference>
<sequence>MATRRWRAPSHLRDGRSGGRGGSEGGVGDERGGEEWLRGAGAAAAAAGDLHAPVPAAHVGSLERCLAARSETLRTKCHFLDVRTSRRLKALRRREVSIDGSLLGLSQFDSLAKSKAGMTGSADTARIAEGLKSLCASMDLAVFFTFVVARRKEVDALRAELPDAFKHCVDPARFTMVDKQAVRCPTVPQATCERVRGMGRNNQPTGPAHEPPRRTRAMRTD</sequence>
<dbReference type="PaxDb" id="65489-OBART03G29720.1"/>
<dbReference type="Gramene" id="OBART03G29720.1">
    <property type="protein sequence ID" value="OBART03G29720.1"/>
    <property type="gene ID" value="OBART03G29720"/>
</dbReference>
<accession>A0A0D3FMH1</accession>
<keyword evidence="1" id="KW-0287">Flowering</keyword>
<dbReference type="STRING" id="65489.A0A0D3FMH1"/>
<evidence type="ECO:0000313" key="3">
    <source>
        <dbReference type="EnsemblPlants" id="OBART03G29720.1"/>
    </source>
</evidence>
<name>A0A0D3FMH1_9ORYZ</name>
<evidence type="ECO:0000256" key="2">
    <source>
        <dbReference type="SAM" id="MobiDB-lite"/>
    </source>
</evidence>
<dbReference type="HOGENOM" id="CLU_1443256_0_0_1"/>
<evidence type="ECO:0000313" key="4">
    <source>
        <dbReference type="Proteomes" id="UP000026960"/>
    </source>
</evidence>
<reference evidence="3" key="2">
    <citation type="submission" date="2015-03" db="UniProtKB">
        <authorList>
            <consortium name="EnsemblPlants"/>
        </authorList>
    </citation>
    <scope>IDENTIFICATION</scope>
</reference>
<dbReference type="Pfam" id="PF07899">
    <property type="entry name" value="Frigida"/>
    <property type="match status" value="1"/>
</dbReference>
<dbReference type="InterPro" id="IPR012474">
    <property type="entry name" value="Frigida"/>
</dbReference>
<keyword evidence="1" id="KW-0217">Developmental protein</keyword>
<feature type="compositionally biased region" description="Basic and acidic residues" evidence="2">
    <location>
        <begin position="210"/>
        <end position="221"/>
    </location>
</feature>
<feature type="region of interest" description="Disordered" evidence="2">
    <location>
        <begin position="1"/>
        <end position="34"/>
    </location>
</feature>
<evidence type="ECO:0000256" key="1">
    <source>
        <dbReference type="RuleBase" id="RU364012"/>
    </source>
</evidence>